<name>A0A7W3T5X3_9ACTN</name>
<reference evidence="3" key="1">
    <citation type="submission" date="2019-10" db="EMBL/GenBank/DDBJ databases">
        <title>Streptomyces sp. nov., a novel actinobacterium isolated from alkaline environment.</title>
        <authorList>
            <person name="Golinska P."/>
        </authorList>
    </citation>
    <scope>NUCLEOTIDE SEQUENCE [LARGE SCALE GENOMIC DNA]</scope>
    <source>
        <strain evidence="3">DSM 42108</strain>
    </source>
</reference>
<comment type="caution">
    <text evidence="2">The sequence shown here is derived from an EMBL/GenBank/DDBJ whole genome shotgun (WGS) entry which is preliminary data.</text>
</comment>
<proteinExistence type="predicted"/>
<dbReference type="AlphaFoldDB" id="A0A7W3T5X3"/>
<organism evidence="2 3">
    <name type="scientific">Streptomyces calidiresistens</name>
    <dbReference type="NCBI Taxonomy" id="1485586"/>
    <lineage>
        <taxon>Bacteria</taxon>
        <taxon>Bacillati</taxon>
        <taxon>Actinomycetota</taxon>
        <taxon>Actinomycetes</taxon>
        <taxon>Kitasatosporales</taxon>
        <taxon>Streptomycetaceae</taxon>
        <taxon>Streptomyces</taxon>
    </lineage>
</organism>
<sequence length="230" mass="23641">MTDTAARVIGLDIDTADTRAADRLLHRLAARLPLPAGALACTHRLRVPEPRLGLSLELPDARWAAAVWDRLAAPDLREELRGAGGGGSTAVLGDRLLTVAPTAPEGRGGSEEVPGNDDGTDEGAGAAGARAARTAAAAPRADGVRAVVFPGSAGVPDTLPVGELLRTTAIERAEVLGGLVPEAGAPVETAGHLRPEWRDGALLLRLVPVVGGRYMPFDVPDPHPCCADHA</sequence>
<keyword evidence="3" id="KW-1185">Reference proteome</keyword>
<protein>
    <submittedName>
        <fullName evidence="2">Uncharacterized protein</fullName>
    </submittedName>
</protein>
<evidence type="ECO:0000313" key="2">
    <source>
        <dbReference type="EMBL" id="MBB0231529.1"/>
    </source>
</evidence>
<dbReference type="EMBL" id="VKHS01000544">
    <property type="protein sequence ID" value="MBB0231529.1"/>
    <property type="molecule type" value="Genomic_DNA"/>
</dbReference>
<gene>
    <name evidence="2" type="ORF">FOE67_18970</name>
</gene>
<feature type="region of interest" description="Disordered" evidence="1">
    <location>
        <begin position="100"/>
        <end position="131"/>
    </location>
</feature>
<accession>A0A7W3T5X3</accession>
<dbReference type="RefSeq" id="WP_182665986.1">
    <property type="nucleotide sequence ID" value="NZ_VKHS01000544.1"/>
</dbReference>
<evidence type="ECO:0000256" key="1">
    <source>
        <dbReference type="SAM" id="MobiDB-lite"/>
    </source>
</evidence>
<evidence type="ECO:0000313" key="3">
    <source>
        <dbReference type="Proteomes" id="UP000530234"/>
    </source>
</evidence>
<dbReference type="Proteomes" id="UP000530234">
    <property type="component" value="Unassembled WGS sequence"/>
</dbReference>